<dbReference type="GO" id="GO:0016491">
    <property type="term" value="F:oxidoreductase activity"/>
    <property type="evidence" value="ECO:0007669"/>
    <property type="project" value="UniProtKB-KW"/>
</dbReference>
<dbReference type="PANTHER" id="PTHR47534:SF3">
    <property type="entry name" value="ALCOHOL DEHYDROGENASE-LIKE C-TERMINAL DOMAIN-CONTAINING PROTEIN"/>
    <property type="match status" value="1"/>
</dbReference>
<gene>
    <name evidence="2" type="ORF">LMH87_008859</name>
</gene>
<dbReference type="Gene3D" id="3.40.50.720">
    <property type="entry name" value="NAD(P)-binding Rossmann-like Domain"/>
    <property type="match status" value="1"/>
</dbReference>
<reference evidence="2" key="1">
    <citation type="journal article" date="2023" name="Access Microbiol">
        <title>De-novo genome assembly for Akanthomyces muscarius, a biocontrol agent of insect agricultural pests.</title>
        <authorList>
            <person name="Erdos Z."/>
            <person name="Studholme D.J."/>
            <person name="Raymond B."/>
            <person name="Sharma M."/>
        </authorList>
    </citation>
    <scope>NUCLEOTIDE SEQUENCE</scope>
    <source>
        <strain evidence="2">Ve6</strain>
    </source>
</reference>
<accession>A0A9W8QK13</accession>
<sequence>MFTYSAEINREGQYIFVQGGIGLLRNVDETAEGLDFVADLQVYSRTRIITNFIPQLEAVSGIRRVVSVSTGTSEGEIDFDDFQLLNGGGIGKQRAHNSSIISLANIYFVENSPIISFVHDYPGHVKSGISRGTTGVLKAAFLVINALGSLLFFKPEQESGAQHLYYLTSACYKAKEGVEESVPLGEGVATARGVDGVSGSGVYSCDADNEEASDKVEKV</sequence>
<dbReference type="KEGG" id="amus:LMH87_008859"/>
<dbReference type="RefSeq" id="XP_056056694.1">
    <property type="nucleotide sequence ID" value="XM_056202098.1"/>
</dbReference>
<dbReference type="InterPro" id="IPR052228">
    <property type="entry name" value="Sec_Metab_Biosynth_Oxidored"/>
</dbReference>
<dbReference type="Proteomes" id="UP001144673">
    <property type="component" value="Unassembled WGS sequence"/>
</dbReference>
<dbReference type="EMBL" id="JAJHUN010000006">
    <property type="protein sequence ID" value="KAJ4158327.1"/>
    <property type="molecule type" value="Genomic_DNA"/>
</dbReference>
<protein>
    <submittedName>
        <fullName evidence="2">Uncharacterized protein</fullName>
    </submittedName>
</protein>
<dbReference type="PANTHER" id="PTHR47534">
    <property type="entry name" value="YALI0E05731P"/>
    <property type="match status" value="1"/>
</dbReference>
<evidence type="ECO:0000313" key="2">
    <source>
        <dbReference type="EMBL" id="KAJ4158327.1"/>
    </source>
</evidence>
<dbReference type="AlphaFoldDB" id="A0A9W8QK13"/>
<evidence type="ECO:0000256" key="1">
    <source>
        <dbReference type="ARBA" id="ARBA00023002"/>
    </source>
</evidence>
<keyword evidence="3" id="KW-1185">Reference proteome</keyword>
<dbReference type="GeneID" id="80896018"/>
<name>A0A9W8QK13_AKAMU</name>
<organism evidence="2 3">
    <name type="scientific">Akanthomyces muscarius</name>
    <name type="common">Entomopathogenic fungus</name>
    <name type="synonym">Lecanicillium muscarium</name>
    <dbReference type="NCBI Taxonomy" id="2231603"/>
    <lineage>
        <taxon>Eukaryota</taxon>
        <taxon>Fungi</taxon>
        <taxon>Dikarya</taxon>
        <taxon>Ascomycota</taxon>
        <taxon>Pezizomycotina</taxon>
        <taxon>Sordariomycetes</taxon>
        <taxon>Hypocreomycetidae</taxon>
        <taxon>Hypocreales</taxon>
        <taxon>Cordycipitaceae</taxon>
        <taxon>Akanthomyces</taxon>
    </lineage>
</organism>
<proteinExistence type="predicted"/>
<keyword evidence="1" id="KW-0560">Oxidoreductase</keyword>
<evidence type="ECO:0000313" key="3">
    <source>
        <dbReference type="Proteomes" id="UP001144673"/>
    </source>
</evidence>
<comment type="caution">
    <text evidence="2">The sequence shown here is derived from an EMBL/GenBank/DDBJ whole genome shotgun (WGS) entry which is preliminary data.</text>
</comment>